<evidence type="ECO:0000256" key="1">
    <source>
        <dbReference type="ARBA" id="ARBA00004651"/>
    </source>
</evidence>
<evidence type="ECO:0000313" key="8">
    <source>
        <dbReference type="Proteomes" id="UP001180087"/>
    </source>
</evidence>
<evidence type="ECO:0000256" key="5">
    <source>
        <dbReference type="ARBA" id="ARBA00023136"/>
    </source>
</evidence>
<dbReference type="Pfam" id="PF03606">
    <property type="entry name" value="DcuC"/>
    <property type="match status" value="1"/>
</dbReference>
<evidence type="ECO:0000256" key="3">
    <source>
        <dbReference type="ARBA" id="ARBA00022692"/>
    </source>
</evidence>
<feature type="transmembrane region" description="Helical" evidence="6">
    <location>
        <begin position="176"/>
        <end position="195"/>
    </location>
</feature>
<protein>
    <submittedName>
        <fullName evidence="7">YfcC family protein</fullName>
    </submittedName>
</protein>
<organism evidence="7 8">
    <name type="scientific">Aciduricibacillus chroicocephali</name>
    <dbReference type="NCBI Taxonomy" id="3054939"/>
    <lineage>
        <taxon>Bacteria</taxon>
        <taxon>Bacillati</taxon>
        <taxon>Bacillota</taxon>
        <taxon>Bacilli</taxon>
        <taxon>Bacillales</taxon>
        <taxon>Bacillaceae</taxon>
        <taxon>Aciduricibacillus</taxon>
    </lineage>
</organism>
<feature type="transmembrane region" description="Helical" evidence="6">
    <location>
        <begin position="215"/>
        <end position="233"/>
    </location>
</feature>
<feature type="transmembrane region" description="Helical" evidence="6">
    <location>
        <begin position="27"/>
        <end position="45"/>
    </location>
</feature>
<dbReference type="PANTHER" id="PTHR43652">
    <property type="entry name" value="BASIC AMINO ACID ANTIPORTER YFCC-RELATED"/>
    <property type="match status" value="1"/>
</dbReference>
<evidence type="ECO:0000256" key="4">
    <source>
        <dbReference type="ARBA" id="ARBA00022989"/>
    </source>
</evidence>
<keyword evidence="3 6" id="KW-0812">Transmembrane</keyword>
<comment type="subcellular location">
    <subcellularLocation>
        <location evidence="1">Cell membrane</location>
        <topology evidence="1">Multi-pass membrane protein</topology>
    </subcellularLocation>
</comment>
<feature type="transmembrane region" description="Helical" evidence="6">
    <location>
        <begin position="295"/>
        <end position="316"/>
    </location>
</feature>
<dbReference type="PANTHER" id="PTHR43652:SF2">
    <property type="entry name" value="BASIC AMINO ACID ANTIPORTER YFCC-RELATED"/>
    <property type="match status" value="1"/>
</dbReference>
<evidence type="ECO:0000256" key="2">
    <source>
        <dbReference type="ARBA" id="ARBA00022475"/>
    </source>
</evidence>
<dbReference type="InterPro" id="IPR018385">
    <property type="entry name" value="C4_dicarb_anaerob_car-like"/>
</dbReference>
<dbReference type="Proteomes" id="UP001180087">
    <property type="component" value="Chromosome"/>
</dbReference>
<feature type="transmembrane region" description="Helical" evidence="6">
    <location>
        <begin position="129"/>
        <end position="147"/>
    </location>
</feature>
<gene>
    <name evidence="7" type="ORF">QR721_02850</name>
</gene>
<proteinExistence type="predicted"/>
<keyword evidence="8" id="KW-1185">Reference proteome</keyword>
<accession>A0ABY9KWJ8</accession>
<feature type="transmembrane region" description="Helical" evidence="6">
    <location>
        <begin position="369"/>
        <end position="390"/>
    </location>
</feature>
<name>A0ABY9KWJ8_9BACI</name>
<feature type="transmembrane region" description="Helical" evidence="6">
    <location>
        <begin position="88"/>
        <end position="108"/>
    </location>
</feature>
<feature type="transmembrane region" description="Helical" evidence="6">
    <location>
        <begin position="456"/>
        <end position="477"/>
    </location>
</feature>
<dbReference type="EMBL" id="CP129113">
    <property type="protein sequence ID" value="WLV25185.1"/>
    <property type="molecule type" value="Genomic_DNA"/>
</dbReference>
<evidence type="ECO:0000256" key="6">
    <source>
        <dbReference type="SAM" id="Phobius"/>
    </source>
</evidence>
<feature type="transmembrane region" description="Helical" evidence="6">
    <location>
        <begin position="430"/>
        <end position="449"/>
    </location>
</feature>
<keyword evidence="4 6" id="KW-1133">Transmembrane helix</keyword>
<keyword evidence="2" id="KW-1003">Cell membrane</keyword>
<feature type="transmembrane region" description="Helical" evidence="6">
    <location>
        <begin position="273"/>
        <end position="289"/>
    </location>
</feature>
<keyword evidence="5 6" id="KW-0472">Membrane</keyword>
<sequence>MEEVRKHDVDSEQKSQKEKRKFKLPHIYVILFVFSAIAAITTYIIPAGEFERIPGPEGRTTIDPESFTHIKQTPVGIVDFLTVIPRGLIDAGEVVFFTFIIGGMFMVLRKTGIIEVAVDKLARRFAHRSIMLIPVLTTVFAIIATLIGTAELSLVYIPVIMPLVIALGYDSITAAAIALCGTVVGFTAGVLNPINTGLGQKLAGVPVFSGMGLRFIVFVITITAAIFFIIRYAKKVKRDPFNSYVYEEDKEKRKLYQSVGKSKALHMSSRQKWAALVALLFFGILVYGVTSKGWFMVEMAGLFIIMGIVVGLIAGLKVGDICEGFNEGFRDVLMGAFIVGLARAVAVVLEDGQIMDTIVHALGTVVGDLPPALAAVGMYFVQMMINFVISSGSGHALVTMPIMAPLADMVGVTRQTAVLAYQLGDGFTHIFYPTSGYFMAALAIAGVAWQKWLRFILPLFLTWVGISVVTMVVAQVIGWS</sequence>
<reference evidence="7" key="1">
    <citation type="submission" date="2023-06" db="EMBL/GenBank/DDBJ databases">
        <title>A Treasure from Seagulls: Isolation and Description of Aciduricobacillus qingdaonensis gen. nov., sp. nov., a Rare Obligately Uric Acid-utilizing Member in the Family Bacillaceae.</title>
        <authorList>
            <person name="Liu W."/>
            <person name="Wang B."/>
        </authorList>
    </citation>
    <scope>NUCLEOTIDE SEQUENCE</scope>
    <source>
        <strain evidence="7">44XB</strain>
    </source>
</reference>
<evidence type="ECO:0000313" key="7">
    <source>
        <dbReference type="EMBL" id="WLV25185.1"/>
    </source>
</evidence>
<feature type="transmembrane region" description="Helical" evidence="6">
    <location>
        <begin position="328"/>
        <end position="349"/>
    </location>
</feature>
<dbReference type="RefSeq" id="WP_348028968.1">
    <property type="nucleotide sequence ID" value="NZ_CP129113.1"/>
</dbReference>
<feature type="transmembrane region" description="Helical" evidence="6">
    <location>
        <begin position="153"/>
        <end position="169"/>
    </location>
</feature>
<dbReference type="InterPro" id="IPR051679">
    <property type="entry name" value="DASS-Related_Transporters"/>
</dbReference>